<dbReference type="Gene3D" id="3.40.50.150">
    <property type="entry name" value="Vaccinia Virus protein VP39"/>
    <property type="match status" value="1"/>
</dbReference>
<reference evidence="5 6" key="1">
    <citation type="journal article" date="2014" name="Syst. Appl. Microbiol.">
        <title>Complete genomes of freshwater sulfur oxidizers Sulfuricella denitrificans skB26 and Sulfuritalea hydrogenivorans sk43H: genetic insights into the sulfur oxidation pathway of betaproteobacteria.</title>
        <authorList>
            <person name="Watanabe T."/>
            <person name="Kojima H."/>
            <person name="Fukui M."/>
        </authorList>
    </citation>
    <scope>NUCLEOTIDE SEQUENCE [LARGE SCALE GENOMIC DNA]</scope>
    <source>
        <strain evidence="5">DSM22779</strain>
    </source>
</reference>
<dbReference type="EMBL" id="AP012547">
    <property type="protein sequence ID" value="BAO31060.1"/>
    <property type="molecule type" value="Genomic_DNA"/>
</dbReference>
<dbReference type="HOGENOM" id="CLU_541753_0_0_4"/>
<dbReference type="STRING" id="1223802.SUTH_03289"/>
<dbReference type="SUPFAM" id="SSF53448">
    <property type="entry name" value="Nucleotide-diphospho-sugar transferases"/>
    <property type="match status" value="1"/>
</dbReference>
<dbReference type="InterPro" id="IPR029044">
    <property type="entry name" value="Nucleotide-diphossugar_trans"/>
</dbReference>
<dbReference type="Pfam" id="PF08241">
    <property type="entry name" value="Methyltransf_11"/>
    <property type="match status" value="1"/>
</dbReference>
<dbReference type="Pfam" id="PF00535">
    <property type="entry name" value="Glycos_transf_2"/>
    <property type="match status" value="1"/>
</dbReference>
<evidence type="ECO:0000259" key="2">
    <source>
        <dbReference type="Pfam" id="PF00535"/>
    </source>
</evidence>
<dbReference type="KEGG" id="shd:SUTH_03289"/>
<dbReference type="AlphaFoldDB" id="W0SK11"/>
<dbReference type="CDD" id="cd02440">
    <property type="entry name" value="AdoMet_MTases"/>
    <property type="match status" value="1"/>
</dbReference>
<dbReference type="Pfam" id="PF02709">
    <property type="entry name" value="Glyco_transf_7C"/>
    <property type="match status" value="1"/>
</dbReference>
<organism evidence="5 6">
    <name type="scientific">Sulfuritalea hydrogenivorans sk43H</name>
    <dbReference type="NCBI Taxonomy" id="1223802"/>
    <lineage>
        <taxon>Bacteria</taxon>
        <taxon>Pseudomonadati</taxon>
        <taxon>Pseudomonadota</taxon>
        <taxon>Betaproteobacteria</taxon>
        <taxon>Nitrosomonadales</taxon>
        <taxon>Sterolibacteriaceae</taxon>
        <taxon>Sulfuritalea</taxon>
    </lineage>
</organism>
<evidence type="ECO:0000313" key="5">
    <source>
        <dbReference type="EMBL" id="BAO31060.1"/>
    </source>
</evidence>
<dbReference type="GO" id="GO:0008757">
    <property type="term" value="F:S-adenosylmethionine-dependent methyltransferase activity"/>
    <property type="evidence" value="ECO:0007669"/>
    <property type="project" value="InterPro"/>
</dbReference>
<dbReference type="Proteomes" id="UP000031637">
    <property type="component" value="Chromosome"/>
</dbReference>
<evidence type="ECO:0000259" key="4">
    <source>
        <dbReference type="Pfam" id="PF08241"/>
    </source>
</evidence>
<name>W0SK11_9PROT</name>
<keyword evidence="1" id="KW-0808">Transferase</keyword>
<evidence type="ECO:0000259" key="3">
    <source>
        <dbReference type="Pfam" id="PF02709"/>
    </source>
</evidence>
<keyword evidence="6" id="KW-1185">Reference proteome</keyword>
<dbReference type="InterPro" id="IPR013216">
    <property type="entry name" value="Methyltransf_11"/>
</dbReference>
<evidence type="ECO:0008006" key="7">
    <source>
        <dbReference type="Google" id="ProtNLM"/>
    </source>
</evidence>
<evidence type="ECO:0000256" key="1">
    <source>
        <dbReference type="ARBA" id="ARBA00022679"/>
    </source>
</evidence>
<proteinExistence type="predicted"/>
<dbReference type="InterPro" id="IPR029063">
    <property type="entry name" value="SAM-dependent_MTases_sf"/>
</dbReference>
<accession>W0SK11</accession>
<dbReference type="InterPro" id="IPR001173">
    <property type="entry name" value="Glyco_trans_2-like"/>
</dbReference>
<dbReference type="RefSeq" id="WP_171817394.1">
    <property type="nucleotide sequence ID" value="NZ_AP012547.1"/>
</dbReference>
<feature type="domain" description="Methyltransferase type 11" evidence="4">
    <location>
        <begin position="337"/>
        <end position="389"/>
    </location>
</feature>
<dbReference type="SUPFAM" id="SSF53335">
    <property type="entry name" value="S-adenosyl-L-methionine-dependent methyltransferases"/>
    <property type="match status" value="1"/>
</dbReference>
<gene>
    <name evidence="5" type="ORF">SUTH_03289</name>
</gene>
<feature type="domain" description="Galactosyltransferase C-terminal" evidence="3">
    <location>
        <begin position="120"/>
        <end position="175"/>
    </location>
</feature>
<protein>
    <recommendedName>
        <fullName evidence="7">Methyltransferase type 11 domain-containing protein</fullName>
    </recommendedName>
</protein>
<evidence type="ECO:0000313" key="6">
    <source>
        <dbReference type="Proteomes" id="UP000031637"/>
    </source>
</evidence>
<sequence length="503" mass="56106">MKPSGTADAAPAICFIVTCKGRLHHLRQTLPTLVTQAGAECVVVDYDCPDHAYLWVSEHFPNVRIARVLDAPTFNLSRARNIGAMVAKAPWLCFIDADIALAGDFSVRVIPMLLADHFYRPQPMPWDACGTVICPRDRFMAVEGYDEAIEGWGGEDDDLYRRLMLAGCPSGAFPGELLATLTHHDSERVEHYAIKNRWLNQRVNFLYLHIKYDLERQVGPQALTLAARRNIHAEVARTLLADAERGATSSRIEVNIPDRIEVPLDPRWRLKRQWVYTIESNAEAAAPIPPLAPDLTASAFPASAYLAAHAVAKLHLGCGTRVLDGWLNVDIEPCSPQVLRLDATQPFPFADASFDYLFSEHMIEHLSYPQGLQMLTECRRVLKPGGVLRIATPDLAFLVALYGTGKSALQNAYLEWARARFIAWAPEASDTFVINNFVRDWGHQFVYDAKTLHRALHDAGFTAPVACEINTSSHDALCGLEHLERMPEGFLRLETMIFEAARG</sequence>
<dbReference type="CDD" id="cd00761">
    <property type="entry name" value="Glyco_tranf_GTA_type"/>
    <property type="match status" value="1"/>
</dbReference>
<dbReference type="Gene3D" id="3.90.550.10">
    <property type="entry name" value="Spore Coat Polysaccharide Biosynthesis Protein SpsA, Chain A"/>
    <property type="match status" value="1"/>
</dbReference>
<dbReference type="InterPro" id="IPR027791">
    <property type="entry name" value="Galactosyl_T_C"/>
</dbReference>
<feature type="domain" description="Glycosyltransferase 2-like" evidence="2">
    <location>
        <begin position="15"/>
        <end position="105"/>
    </location>
</feature>